<evidence type="ECO:0000313" key="3">
    <source>
        <dbReference type="Proteomes" id="UP000078240"/>
    </source>
</evidence>
<dbReference type="Proteomes" id="UP000078240">
    <property type="component" value="Unassembled WGS sequence"/>
</dbReference>
<evidence type="ECO:0000256" key="1">
    <source>
        <dbReference type="SAM" id="MobiDB-lite"/>
    </source>
</evidence>
<protein>
    <submittedName>
        <fullName evidence="2">Uncharacterized protein</fullName>
    </submittedName>
</protein>
<feature type="region of interest" description="Disordered" evidence="1">
    <location>
        <begin position="78"/>
        <end position="121"/>
    </location>
</feature>
<proteinExistence type="predicted"/>
<name>A0A179HC96_PURLI</name>
<feature type="compositionally biased region" description="Low complexity" evidence="1">
    <location>
        <begin position="82"/>
        <end position="93"/>
    </location>
</feature>
<dbReference type="EMBL" id="LSBH01000001">
    <property type="protein sequence ID" value="OAQ87582.1"/>
    <property type="molecule type" value="Genomic_DNA"/>
</dbReference>
<gene>
    <name evidence="2" type="ORF">VFPBJ_01622</name>
</gene>
<accession>A0A179HC96</accession>
<dbReference type="AlphaFoldDB" id="A0A179HC96"/>
<sequence>MVSIPIWPASCTGLDLPALPLPLLLSATIQVPVNLRAKDLHDTPWRAQAHGAAPVTQSNGRPWGGKLEAVPGVQTLTLGRHLPTGPAPNNGAAPPLPSSRQVHPSPCGARWASKRGSVQLG</sequence>
<evidence type="ECO:0000313" key="2">
    <source>
        <dbReference type="EMBL" id="OAQ87582.1"/>
    </source>
</evidence>
<reference evidence="2 3" key="1">
    <citation type="submission" date="2016-01" db="EMBL/GenBank/DDBJ databases">
        <title>Biosynthesis of antibiotic leucinostatins and their inhibition on Phytophthora in bio-control Purpureocillium lilacinum.</title>
        <authorList>
            <person name="Wang G."/>
            <person name="Liu Z."/>
            <person name="Lin R."/>
            <person name="Li E."/>
            <person name="Mao Z."/>
            <person name="Ling J."/>
            <person name="Yin W."/>
            <person name="Xie B."/>
        </authorList>
    </citation>
    <scope>NUCLEOTIDE SEQUENCE [LARGE SCALE GENOMIC DNA]</scope>
    <source>
        <strain evidence="2">PLBJ-1</strain>
    </source>
</reference>
<comment type="caution">
    <text evidence="2">The sequence shown here is derived from an EMBL/GenBank/DDBJ whole genome shotgun (WGS) entry which is preliminary data.</text>
</comment>
<organism evidence="2 3">
    <name type="scientific">Purpureocillium lilacinum</name>
    <name type="common">Paecilomyces lilacinus</name>
    <dbReference type="NCBI Taxonomy" id="33203"/>
    <lineage>
        <taxon>Eukaryota</taxon>
        <taxon>Fungi</taxon>
        <taxon>Dikarya</taxon>
        <taxon>Ascomycota</taxon>
        <taxon>Pezizomycotina</taxon>
        <taxon>Sordariomycetes</taxon>
        <taxon>Hypocreomycetidae</taxon>
        <taxon>Hypocreales</taxon>
        <taxon>Ophiocordycipitaceae</taxon>
        <taxon>Purpureocillium</taxon>
    </lineage>
</organism>